<name>L1IT26_GUITC</name>
<dbReference type="RefSeq" id="XP_005826391.1">
    <property type="nucleotide sequence ID" value="XM_005826334.1"/>
</dbReference>
<dbReference type="AlphaFoldDB" id="L1IT26"/>
<feature type="region of interest" description="Disordered" evidence="1">
    <location>
        <begin position="417"/>
        <end position="441"/>
    </location>
</feature>
<evidence type="ECO:0000313" key="3">
    <source>
        <dbReference type="EnsemblProtists" id="EKX39411"/>
    </source>
</evidence>
<dbReference type="EMBL" id="JH993039">
    <property type="protein sequence ID" value="EKX39411.1"/>
    <property type="molecule type" value="Genomic_DNA"/>
</dbReference>
<accession>L1IT26</accession>
<dbReference type="GeneID" id="17296192"/>
<evidence type="ECO:0000313" key="4">
    <source>
        <dbReference type="Proteomes" id="UP000011087"/>
    </source>
</evidence>
<dbReference type="Proteomes" id="UP000011087">
    <property type="component" value="Unassembled WGS sequence"/>
</dbReference>
<dbReference type="PaxDb" id="55529-EKX39411"/>
<reference evidence="4" key="2">
    <citation type="submission" date="2012-11" db="EMBL/GenBank/DDBJ databases">
        <authorList>
            <person name="Kuo A."/>
            <person name="Curtis B.A."/>
            <person name="Tanifuji G."/>
            <person name="Burki F."/>
            <person name="Gruber A."/>
            <person name="Irimia M."/>
            <person name="Maruyama S."/>
            <person name="Arias M.C."/>
            <person name="Ball S.G."/>
            <person name="Gile G.H."/>
            <person name="Hirakawa Y."/>
            <person name="Hopkins J.F."/>
            <person name="Rensing S.A."/>
            <person name="Schmutz J."/>
            <person name="Symeonidi A."/>
            <person name="Elias M."/>
            <person name="Eveleigh R.J."/>
            <person name="Herman E.K."/>
            <person name="Klute M.J."/>
            <person name="Nakayama T."/>
            <person name="Obornik M."/>
            <person name="Reyes-Prieto A."/>
            <person name="Armbrust E.V."/>
            <person name="Aves S.J."/>
            <person name="Beiko R.G."/>
            <person name="Coutinho P."/>
            <person name="Dacks J.B."/>
            <person name="Durnford D.G."/>
            <person name="Fast N.M."/>
            <person name="Green B.R."/>
            <person name="Grisdale C."/>
            <person name="Hempe F."/>
            <person name="Henrissat B."/>
            <person name="Hoppner M.P."/>
            <person name="Ishida K.-I."/>
            <person name="Kim E."/>
            <person name="Koreny L."/>
            <person name="Kroth P.G."/>
            <person name="Liu Y."/>
            <person name="Malik S.-B."/>
            <person name="Maier U.G."/>
            <person name="McRose D."/>
            <person name="Mock T."/>
            <person name="Neilson J.A."/>
            <person name="Onodera N.T."/>
            <person name="Poole A.M."/>
            <person name="Pritham E.J."/>
            <person name="Richards T.A."/>
            <person name="Rocap G."/>
            <person name="Roy S.W."/>
            <person name="Sarai C."/>
            <person name="Schaack S."/>
            <person name="Shirato S."/>
            <person name="Slamovits C.H."/>
            <person name="Spencer D.F."/>
            <person name="Suzuki S."/>
            <person name="Worden A.Z."/>
            <person name="Zauner S."/>
            <person name="Barry K."/>
            <person name="Bell C."/>
            <person name="Bharti A.K."/>
            <person name="Crow J.A."/>
            <person name="Grimwood J."/>
            <person name="Kramer R."/>
            <person name="Lindquist E."/>
            <person name="Lucas S."/>
            <person name="Salamov A."/>
            <person name="McFadden G.I."/>
            <person name="Lane C.E."/>
            <person name="Keeling P.J."/>
            <person name="Gray M.W."/>
            <person name="Grigoriev I.V."/>
            <person name="Archibald J.M."/>
        </authorList>
    </citation>
    <scope>NUCLEOTIDE SEQUENCE</scope>
    <source>
        <strain evidence="4">CCMP2712</strain>
    </source>
</reference>
<keyword evidence="4" id="KW-1185">Reference proteome</keyword>
<feature type="region of interest" description="Disordered" evidence="1">
    <location>
        <begin position="360"/>
        <end position="388"/>
    </location>
</feature>
<feature type="compositionally biased region" description="Basic and acidic residues" evidence="1">
    <location>
        <begin position="419"/>
        <end position="429"/>
    </location>
</feature>
<evidence type="ECO:0000256" key="1">
    <source>
        <dbReference type="SAM" id="MobiDB-lite"/>
    </source>
</evidence>
<feature type="compositionally biased region" description="Polar residues" evidence="1">
    <location>
        <begin position="84"/>
        <end position="96"/>
    </location>
</feature>
<dbReference type="EnsemblProtists" id="EKX39411">
    <property type="protein sequence ID" value="EKX39411"/>
    <property type="gene ID" value="GUITHDRAFT_143414"/>
</dbReference>
<reference evidence="3" key="3">
    <citation type="submission" date="2016-03" db="UniProtKB">
        <authorList>
            <consortium name="EnsemblProtists"/>
        </authorList>
    </citation>
    <scope>IDENTIFICATION</scope>
</reference>
<sequence length="545" mass="61004">MARYGETVVITADLIGGDGQGVMSRSTVYEERMILKAGERRDQQLLFLPDRDTPQALHSRPSDESQLEVVCRRNYPTELADQAEISSPEQTSTPVRQSLPARLTGPLSSSKNLDNESLAIESRLFHECTGQPSPVFVNLEVIDLQIDEEESFQQVNDAGLVLGPVVHNQTWDGIDVDGTRTSSMDDSMSELIAANERQREDRIVRDDTQPNEKLLSVVNILTSLAASLLRQDRELELKLVSYGRTYHILNMALPEFVEDAPLGISKFSSYPPPHQHQHQQNISLEPPTLRRPANSEQSSSKAMSQLPARLTLDRYPKLAVLLDDVKAKIDAVRRKKSKVTEEINLLHKARHEFYETLKSARGAGGDRTNKLSPTTSEASSSSTNIHPPHLKAEHEETHEVLSQSMMELADVELFPRGGKQQEEQEEQAKGPRSCPPKIRHAAPSRFSTGDFLLEMESWEAEDTKLPAFMEQQGLTRIRVPRRAETRSMPASSSIKEAPDEPMAALGSLGKLLARYEETGSYKHDWTGRDPCCSIAVMVWWTVREG</sequence>
<evidence type="ECO:0000313" key="2">
    <source>
        <dbReference type="EMBL" id="EKX39411.1"/>
    </source>
</evidence>
<feature type="region of interest" description="Disordered" evidence="1">
    <location>
        <begin position="267"/>
        <end position="305"/>
    </location>
</feature>
<feature type="region of interest" description="Disordered" evidence="1">
    <location>
        <begin position="80"/>
        <end position="110"/>
    </location>
</feature>
<feature type="compositionally biased region" description="Polar residues" evidence="1">
    <location>
        <begin position="294"/>
        <end position="303"/>
    </location>
</feature>
<feature type="compositionally biased region" description="Low complexity" evidence="1">
    <location>
        <begin position="372"/>
        <end position="383"/>
    </location>
</feature>
<gene>
    <name evidence="2" type="ORF">GUITHDRAFT_143414</name>
</gene>
<dbReference type="KEGG" id="gtt:GUITHDRAFT_143414"/>
<dbReference type="HOGENOM" id="CLU_500088_0_0_1"/>
<protein>
    <submittedName>
        <fullName evidence="2 3">Uncharacterized protein</fullName>
    </submittedName>
</protein>
<organism evidence="2">
    <name type="scientific">Guillardia theta (strain CCMP2712)</name>
    <name type="common">Cryptophyte</name>
    <dbReference type="NCBI Taxonomy" id="905079"/>
    <lineage>
        <taxon>Eukaryota</taxon>
        <taxon>Cryptophyceae</taxon>
        <taxon>Pyrenomonadales</taxon>
        <taxon>Geminigeraceae</taxon>
        <taxon>Guillardia</taxon>
    </lineage>
</organism>
<proteinExistence type="predicted"/>
<reference evidence="2 4" key="1">
    <citation type="journal article" date="2012" name="Nature">
        <title>Algal genomes reveal evolutionary mosaicism and the fate of nucleomorphs.</title>
        <authorList>
            <consortium name="DOE Joint Genome Institute"/>
            <person name="Curtis B.A."/>
            <person name="Tanifuji G."/>
            <person name="Burki F."/>
            <person name="Gruber A."/>
            <person name="Irimia M."/>
            <person name="Maruyama S."/>
            <person name="Arias M.C."/>
            <person name="Ball S.G."/>
            <person name="Gile G.H."/>
            <person name="Hirakawa Y."/>
            <person name="Hopkins J.F."/>
            <person name="Kuo A."/>
            <person name="Rensing S.A."/>
            <person name="Schmutz J."/>
            <person name="Symeonidi A."/>
            <person name="Elias M."/>
            <person name="Eveleigh R.J."/>
            <person name="Herman E.K."/>
            <person name="Klute M.J."/>
            <person name="Nakayama T."/>
            <person name="Obornik M."/>
            <person name="Reyes-Prieto A."/>
            <person name="Armbrust E.V."/>
            <person name="Aves S.J."/>
            <person name="Beiko R.G."/>
            <person name="Coutinho P."/>
            <person name="Dacks J.B."/>
            <person name="Durnford D.G."/>
            <person name="Fast N.M."/>
            <person name="Green B.R."/>
            <person name="Grisdale C.J."/>
            <person name="Hempel F."/>
            <person name="Henrissat B."/>
            <person name="Hoppner M.P."/>
            <person name="Ishida K."/>
            <person name="Kim E."/>
            <person name="Koreny L."/>
            <person name="Kroth P.G."/>
            <person name="Liu Y."/>
            <person name="Malik S.B."/>
            <person name="Maier U.G."/>
            <person name="McRose D."/>
            <person name="Mock T."/>
            <person name="Neilson J.A."/>
            <person name="Onodera N.T."/>
            <person name="Poole A.M."/>
            <person name="Pritham E.J."/>
            <person name="Richards T.A."/>
            <person name="Rocap G."/>
            <person name="Roy S.W."/>
            <person name="Sarai C."/>
            <person name="Schaack S."/>
            <person name="Shirato S."/>
            <person name="Slamovits C.H."/>
            <person name="Spencer D.F."/>
            <person name="Suzuki S."/>
            <person name="Worden A.Z."/>
            <person name="Zauner S."/>
            <person name="Barry K."/>
            <person name="Bell C."/>
            <person name="Bharti A.K."/>
            <person name="Crow J.A."/>
            <person name="Grimwood J."/>
            <person name="Kramer R."/>
            <person name="Lindquist E."/>
            <person name="Lucas S."/>
            <person name="Salamov A."/>
            <person name="McFadden G.I."/>
            <person name="Lane C.E."/>
            <person name="Keeling P.J."/>
            <person name="Gray M.W."/>
            <person name="Grigoriev I.V."/>
            <person name="Archibald J.M."/>
        </authorList>
    </citation>
    <scope>NUCLEOTIDE SEQUENCE</scope>
    <source>
        <strain evidence="2 4">CCMP2712</strain>
    </source>
</reference>